<evidence type="ECO:0000313" key="10">
    <source>
        <dbReference type="Proteomes" id="UP000005239"/>
    </source>
</evidence>
<comment type="cofactor">
    <cofactor evidence="1 7">
        <name>heme</name>
        <dbReference type="ChEBI" id="CHEBI:30413"/>
    </cofactor>
</comment>
<evidence type="ECO:0000256" key="1">
    <source>
        <dbReference type="ARBA" id="ARBA00001971"/>
    </source>
</evidence>
<gene>
    <name evidence="9" type="primary">WBGene00091190</name>
</gene>
<accession>A0A8R1U373</accession>
<dbReference type="GO" id="GO:0016705">
    <property type="term" value="F:oxidoreductase activity, acting on paired donors, with incorporation or reduction of molecular oxygen"/>
    <property type="evidence" value="ECO:0007669"/>
    <property type="project" value="InterPro"/>
</dbReference>
<dbReference type="Proteomes" id="UP000005239">
    <property type="component" value="Unassembled WGS sequence"/>
</dbReference>
<dbReference type="SUPFAM" id="SSF48264">
    <property type="entry name" value="Cytochrome P450"/>
    <property type="match status" value="1"/>
</dbReference>
<dbReference type="Pfam" id="PF00067">
    <property type="entry name" value="p450"/>
    <property type="match status" value="1"/>
</dbReference>
<dbReference type="EnsemblMetazoa" id="PPA01636.1">
    <property type="protein sequence ID" value="PPA01636.1"/>
    <property type="gene ID" value="WBGene00091190"/>
</dbReference>
<keyword evidence="7 8" id="KW-0349">Heme</keyword>
<dbReference type="FunFam" id="1.10.630.10:FF:000036">
    <property type="entry name" value="CYtochrome P450 family"/>
    <property type="match status" value="1"/>
</dbReference>
<evidence type="ECO:0000256" key="5">
    <source>
        <dbReference type="ARBA" id="ARBA00023004"/>
    </source>
</evidence>
<dbReference type="InterPro" id="IPR036396">
    <property type="entry name" value="Cyt_P450_sf"/>
</dbReference>
<evidence type="ECO:0000256" key="4">
    <source>
        <dbReference type="ARBA" id="ARBA00023002"/>
    </source>
</evidence>
<keyword evidence="10" id="KW-1185">Reference proteome</keyword>
<keyword evidence="4 8" id="KW-0560">Oxidoreductase</keyword>
<protein>
    <submittedName>
        <fullName evidence="9">Cytochrome P450</fullName>
    </submittedName>
</protein>
<feature type="binding site" description="axial binding residue" evidence="7">
    <location>
        <position position="447"/>
    </location>
    <ligand>
        <name>heme</name>
        <dbReference type="ChEBI" id="CHEBI:30413"/>
    </ligand>
    <ligandPart>
        <name>Fe</name>
        <dbReference type="ChEBI" id="CHEBI:18248"/>
    </ligandPart>
</feature>
<organism evidence="9 10">
    <name type="scientific">Pristionchus pacificus</name>
    <name type="common">Parasitic nematode worm</name>
    <dbReference type="NCBI Taxonomy" id="54126"/>
    <lineage>
        <taxon>Eukaryota</taxon>
        <taxon>Metazoa</taxon>
        <taxon>Ecdysozoa</taxon>
        <taxon>Nematoda</taxon>
        <taxon>Chromadorea</taxon>
        <taxon>Rhabditida</taxon>
        <taxon>Rhabditina</taxon>
        <taxon>Diplogasteromorpha</taxon>
        <taxon>Diplogasteroidea</taxon>
        <taxon>Neodiplogasteridae</taxon>
        <taxon>Pristionchus</taxon>
    </lineage>
</organism>
<dbReference type="AlphaFoldDB" id="A0A2A6BTN0"/>
<keyword evidence="5 7" id="KW-0408">Iron</keyword>
<dbReference type="PROSITE" id="PS00086">
    <property type="entry name" value="CYTOCHROME_P450"/>
    <property type="match status" value="1"/>
</dbReference>
<keyword evidence="6 8" id="KW-0503">Monooxygenase</keyword>
<name>A0A2A6BTN0_PRIPA</name>
<evidence type="ECO:0000256" key="3">
    <source>
        <dbReference type="ARBA" id="ARBA00022723"/>
    </source>
</evidence>
<comment type="similarity">
    <text evidence="2 8">Belongs to the cytochrome P450 family.</text>
</comment>
<dbReference type="PANTHER" id="PTHR24284:SF1">
    <property type="entry name" value="CYTOCHROME P450 FAMILY"/>
    <property type="match status" value="1"/>
</dbReference>
<dbReference type="GO" id="GO:0020037">
    <property type="term" value="F:heme binding"/>
    <property type="evidence" value="ECO:0007669"/>
    <property type="project" value="InterPro"/>
</dbReference>
<dbReference type="Gene3D" id="1.10.630.10">
    <property type="entry name" value="Cytochrome P450"/>
    <property type="match status" value="1"/>
</dbReference>
<proteinExistence type="inferred from homology"/>
<dbReference type="InterPro" id="IPR002401">
    <property type="entry name" value="Cyt_P450_E_grp-I"/>
</dbReference>
<evidence type="ECO:0000256" key="8">
    <source>
        <dbReference type="RuleBase" id="RU000461"/>
    </source>
</evidence>
<accession>A0A2A6BTN0</accession>
<dbReference type="GO" id="GO:0005506">
    <property type="term" value="F:iron ion binding"/>
    <property type="evidence" value="ECO:0007669"/>
    <property type="project" value="InterPro"/>
</dbReference>
<dbReference type="PRINTS" id="PR00463">
    <property type="entry name" value="EP450I"/>
</dbReference>
<evidence type="ECO:0000256" key="7">
    <source>
        <dbReference type="PIRSR" id="PIRSR602401-1"/>
    </source>
</evidence>
<reference evidence="9" key="2">
    <citation type="submission" date="2022-06" db="UniProtKB">
        <authorList>
            <consortium name="EnsemblMetazoa"/>
        </authorList>
    </citation>
    <scope>IDENTIFICATION</scope>
    <source>
        <strain evidence="9">PS312</strain>
    </source>
</reference>
<dbReference type="OrthoDB" id="1103324at2759"/>
<reference evidence="10" key="1">
    <citation type="journal article" date="2008" name="Nat. Genet.">
        <title>The Pristionchus pacificus genome provides a unique perspective on nematode lifestyle and parasitism.</title>
        <authorList>
            <person name="Dieterich C."/>
            <person name="Clifton S.W."/>
            <person name="Schuster L.N."/>
            <person name="Chinwalla A."/>
            <person name="Delehaunty K."/>
            <person name="Dinkelacker I."/>
            <person name="Fulton L."/>
            <person name="Fulton R."/>
            <person name="Godfrey J."/>
            <person name="Minx P."/>
            <person name="Mitreva M."/>
            <person name="Roeseler W."/>
            <person name="Tian H."/>
            <person name="Witte H."/>
            <person name="Yang S.P."/>
            <person name="Wilson R.K."/>
            <person name="Sommer R.J."/>
        </authorList>
    </citation>
    <scope>NUCLEOTIDE SEQUENCE [LARGE SCALE GENOMIC DNA]</scope>
    <source>
        <strain evidence="10">PS312</strain>
    </source>
</reference>
<evidence type="ECO:0000256" key="2">
    <source>
        <dbReference type="ARBA" id="ARBA00010617"/>
    </source>
</evidence>
<keyword evidence="3 7" id="KW-0479">Metal-binding</keyword>
<dbReference type="InterPro" id="IPR001128">
    <property type="entry name" value="Cyt_P450"/>
</dbReference>
<evidence type="ECO:0000313" key="9">
    <source>
        <dbReference type="EnsemblMetazoa" id="PPA01636.1"/>
    </source>
</evidence>
<dbReference type="PANTHER" id="PTHR24284">
    <property type="entry name" value="CYTOCHROME P450 FAMILY"/>
    <property type="match status" value="1"/>
</dbReference>
<dbReference type="InterPro" id="IPR017972">
    <property type="entry name" value="Cyt_P450_CS"/>
</dbReference>
<evidence type="ECO:0000256" key="6">
    <source>
        <dbReference type="ARBA" id="ARBA00023033"/>
    </source>
</evidence>
<sequence length="501" mass="57636">MLLYIALGLLALAVFAYYQWTARFPVGPRPLPFIGNLLQINLKSMYKDLDRLGKRYHGMYTVFTPMPFVQITDFDLLKETFVDQGEDFAGRPEQEALQELLGFGPNAGVINSTGENWREQRRAAISIMRDFGMGKGLMEAQVRSSIADYIAHIESIENKERTSLRWPIQVMVANVINEIIFAYRYKYESCKPLMDYVHGFEKMIEEMMKHPGFLLAMFFPKLLELPLLGELAAGKVIRAQQKLNAYVIENVDAVLAKYNVEDEPTCFVHAYKQRMEQGGNAFLDGQRGERVWEMKRRQPVFRTQIAGMETTTTTLRWAILFLAKHQDKQDRLRKEILDVVGKDRLPEMADQTKMPYARACVLEVQRRANILQTNLLRVTLRDVHVRGQTIPKGTWVNGDIHYLMANDPIFEDPDAFRPERYLQEDGITLNKDLVDHTVPFSIGKRACAGEGIARVELFLGLTATFQHFRISSCEGEEIDLERPQSTILVPKEQHIRIEKLL</sequence>
<dbReference type="PRINTS" id="PR00385">
    <property type="entry name" value="P450"/>
</dbReference>
<dbReference type="GO" id="GO:0004497">
    <property type="term" value="F:monooxygenase activity"/>
    <property type="evidence" value="ECO:0007669"/>
    <property type="project" value="UniProtKB-KW"/>
</dbReference>